<name>A0A7S7M2W8_9BACT</name>
<evidence type="ECO:0008006" key="3">
    <source>
        <dbReference type="Google" id="ProtNLM"/>
    </source>
</evidence>
<dbReference type="Proteomes" id="UP000593836">
    <property type="component" value="Chromosome"/>
</dbReference>
<sequence>MGKVEFNFYNNLQLNGRAANKIPKVVASSSEFHVLLEAKIINKVHSGRGYYYEVSKQDKFDAFYNKKYPRDNIEVMTEVDNQLKYRDTKATGLKKDRVIFIRGTQKITLNDRELDLKHATQDFNIFSAVFQTLKASKICFVENLQPFLEVEKILGDKYTYIHFYGRLPRKEVLLNIECDEYLHFGDYDFLGLNEFLKAKEVFAKCEIYIPDNYDMLYNEFSRKREAKDTIYEKVKNSTISEVVRIREQLNKHNRFLEQQVVISETV</sequence>
<proteinExistence type="predicted"/>
<dbReference type="EMBL" id="CP054493">
    <property type="protein sequence ID" value="QOY55713.1"/>
    <property type="molecule type" value="Genomic_DNA"/>
</dbReference>
<dbReference type="KEGG" id="smas:HUE87_05670"/>
<evidence type="ECO:0000313" key="1">
    <source>
        <dbReference type="EMBL" id="QOY55713.1"/>
    </source>
</evidence>
<gene>
    <name evidence="1" type="ORF">HUE87_05670</name>
</gene>
<dbReference type="AlphaFoldDB" id="A0A7S7M2W8"/>
<reference evidence="1 2" key="1">
    <citation type="submission" date="2020-05" db="EMBL/GenBank/DDBJ databases">
        <title>Sulfurimonas marisnigri, sp. nov., and Sulfurimonas baltica, sp. nov., manganese oxide reducing chemolithoautotrophs of the class Epsilonproteobacteria isolated from the pelagic redoxclines of the Black and Baltic Seas and emended description of the genus Sulfurimonas.</title>
        <authorList>
            <person name="Henkel J.V."/>
            <person name="Laudan C."/>
            <person name="Werner J."/>
            <person name="Neu T."/>
            <person name="Plewe S."/>
            <person name="Sproer C."/>
            <person name="Bunk B."/>
            <person name="Schulz-Vogt H.N."/>
        </authorList>
    </citation>
    <scope>NUCLEOTIDE SEQUENCE [LARGE SCALE GENOMIC DNA]</scope>
    <source>
        <strain evidence="1 2">SoZ1</strain>
    </source>
</reference>
<accession>A0A7S7M2W8</accession>
<dbReference type="RefSeq" id="WP_194367751.1">
    <property type="nucleotide sequence ID" value="NZ_CP054493.1"/>
</dbReference>
<protein>
    <recommendedName>
        <fullName evidence="3">Wadjet protein JetD C-terminal domain-containing protein</fullName>
    </recommendedName>
</protein>
<keyword evidence="2" id="KW-1185">Reference proteome</keyword>
<evidence type="ECO:0000313" key="2">
    <source>
        <dbReference type="Proteomes" id="UP000593836"/>
    </source>
</evidence>
<organism evidence="1 2">
    <name type="scientific">Candidatus Sulfurimonas marisnigri</name>
    <dbReference type="NCBI Taxonomy" id="2740405"/>
    <lineage>
        <taxon>Bacteria</taxon>
        <taxon>Pseudomonadati</taxon>
        <taxon>Campylobacterota</taxon>
        <taxon>Epsilonproteobacteria</taxon>
        <taxon>Campylobacterales</taxon>
        <taxon>Sulfurimonadaceae</taxon>
        <taxon>Sulfurimonas</taxon>
    </lineage>
</organism>